<dbReference type="Gene3D" id="3.40.850.10">
    <property type="entry name" value="Kinesin motor domain"/>
    <property type="match status" value="1"/>
</dbReference>
<protein>
    <recommendedName>
        <fullName evidence="6">Kinesin-like protein</fullName>
    </recommendedName>
</protein>
<dbReference type="InterPro" id="IPR013761">
    <property type="entry name" value="SAM/pointed_sf"/>
</dbReference>
<feature type="binding site" evidence="5">
    <location>
        <begin position="407"/>
        <end position="414"/>
    </location>
    <ligand>
        <name>ATP</name>
        <dbReference type="ChEBI" id="CHEBI:30616"/>
    </ligand>
</feature>
<dbReference type="InterPro" id="IPR036961">
    <property type="entry name" value="Kinesin_motor_dom_sf"/>
</dbReference>
<evidence type="ECO:0000313" key="10">
    <source>
        <dbReference type="Proteomes" id="UP001482620"/>
    </source>
</evidence>
<dbReference type="InterPro" id="IPR027640">
    <property type="entry name" value="Kinesin-like_fam"/>
</dbReference>
<feature type="domain" description="Kinesin motor" evidence="8">
    <location>
        <begin position="311"/>
        <end position="639"/>
    </location>
</feature>
<dbReference type="CDD" id="cd01367">
    <property type="entry name" value="KISc_KIF2_like"/>
    <property type="match status" value="1"/>
</dbReference>
<dbReference type="PROSITE" id="PS50067">
    <property type="entry name" value="KINESIN_MOTOR_2"/>
    <property type="match status" value="1"/>
</dbReference>
<feature type="compositionally biased region" description="Low complexity" evidence="7">
    <location>
        <begin position="658"/>
        <end position="670"/>
    </location>
</feature>
<feature type="region of interest" description="Disordered" evidence="7">
    <location>
        <begin position="641"/>
        <end position="688"/>
    </location>
</feature>
<evidence type="ECO:0000256" key="6">
    <source>
        <dbReference type="RuleBase" id="RU000394"/>
    </source>
</evidence>
<dbReference type="PRINTS" id="PR00380">
    <property type="entry name" value="KINESINHEAVY"/>
</dbReference>
<accession>A0ABV0TAF6</accession>
<dbReference type="InterPro" id="IPR019821">
    <property type="entry name" value="Kinesin_motor_CS"/>
</dbReference>
<keyword evidence="4" id="KW-0206">Cytoskeleton</keyword>
<dbReference type="PROSITE" id="PS00411">
    <property type="entry name" value="KINESIN_MOTOR_1"/>
    <property type="match status" value="1"/>
</dbReference>
<sequence length="911" mass="101858">MTVCLYKCLTAAGLQRHYARFILMGVCQAAHLSDLRIEDYRLLGVCSMEDRARLFQLVQLVKSVDLRSLTDNDVRIYNDSVYEGGDEIFPANNNNSFSLDGYRNPNGDVRKDNDESEAFTGISNASCYRPSCVRRRLDFSTEIKDQRFCSHFEGPIHVCSSHNRNDNPIHEDGSTPPIQLGLHCRSAVGCDLRHSKNSKLNGSNYLCDPHNGESIKLHITQGSSEFNSYVRLKPKSERFKKYDPSLAAVTSESFINKPSAQKDRKTIFRKKNASADVTNPTPVYKAERTAGYNYGLPRSSPRAAKRVEGQRIRVCVRKRPLTRAECRRGEADVVYTPSGECVVVCESKEAVDLTEYILQFSVFLQHRFYFDQVFGEGSSNEEVYQKTAYPLVQHMLSGGKATCFAYGQTGAGKTHTMLGSSSSGTGLYALAVQDIFAHLSAINTALLVYVSFFEIYCGQLYDLLEHRKRLFAREDGNKVVHISGLREVRVDSVSSLLEVISKGTAERTQGMSGVNPLSSRSHALLQIQIRDLNQQIAGRMWFVDLAGSERASDAKDPNKQSRMEGAEINQSLLALKECIRSLDKEESHTPFRQSKLTQVLKDSFVGDSMTCMIANILPGHSATEHTLNTLRYADRVKELRGEIGPIGRRRRSSKMGPSDKNMSDSSSSNKRNIRSAGTSKNAELGDPCLEETTDVQIETSSNKHKNMTEVHKCESERKEVDEAAGKVTMRKEDMRLAGRKGGEIRCCWVESTQQIPTNTEAHLSFSHDSEDQRDVGLQRLETRDIAWSLGQKEMSDCYSRNRLFDPPHLQAIAERPLSPVCEDTSKMSVLPQDDTHRDRLSCIMDPLSISQLHVDQQAAVISPRTPHSVILEMNTSAKSDTATVTGHHEQQKYIPTTVSSRGKSDAASVFH</sequence>
<name>A0ABV0TAF6_9TELE</name>
<comment type="similarity">
    <text evidence="5 6">Belongs to the TRAFAC class myosin-kinesin ATPase superfamily. Kinesin family.</text>
</comment>
<keyword evidence="10" id="KW-1185">Reference proteome</keyword>
<dbReference type="SUPFAM" id="SSF52540">
    <property type="entry name" value="P-loop containing nucleoside triphosphate hydrolases"/>
    <property type="match status" value="1"/>
</dbReference>
<dbReference type="Proteomes" id="UP001482620">
    <property type="component" value="Unassembled WGS sequence"/>
</dbReference>
<feature type="compositionally biased region" description="Basic and acidic residues" evidence="7">
    <location>
        <begin position="706"/>
        <end position="717"/>
    </location>
</feature>
<keyword evidence="4" id="KW-0963">Cytoplasm</keyword>
<reference evidence="9 10" key="1">
    <citation type="submission" date="2021-06" db="EMBL/GenBank/DDBJ databases">
        <authorList>
            <person name="Palmer J.M."/>
        </authorList>
    </citation>
    <scope>NUCLEOTIDE SEQUENCE [LARGE SCALE GENOMIC DNA]</scope>
    <source>
        <strain evidence="10">if_2019</strain>
        <tissue evidence="9">Muscle</tissue>
    </source>
</reference>
<evidence type="ECO:0000259" key="8">
    <source>
        <dbReference type="PROSITE" id="PS50067"/>
    </source>
</evidence>
<evidence type="ECO:0000256" key="2">
    <source>
        <dbReference type="ARBA" id="ARBA00022741"/>
    </source>
</evidence>
<comment type="subcellular location">
    <subcellularLocation>
        <location evidence="1">Cytoplasm</location>
        <location evidence="1">Cytoskeleton</location>
    </subcellularLocation>
</comment>
<dbReference type="SMART" id="SM00129">
    <property type="entry name" value="KISc"/>
    <property type="match status" value="1"/>
</dbReference>
<keyword evidence="2 5" id="KW-0547">Nucleotide-binding</keyword>
<keyword evidence="6" id="KW-0493">Microtubule</keyword>
<evidence type="ECO:0000313" key="9">
    <source>
        <dbReference type="EMBL" id="MEQ2229860.1"/>
    </source>
</evidence>
<evidence type="ECO:0000256" key="3">
    <source>
        <dbReference type="ARBA" id="ARBA00022840"/>
    </source>
</evidence>
<evidence type="ECO:0000256" key="5">
    <source>
        <dbReference type="PROSITE-ProRule" id="PRU00283"/>
    </source>
</evidence>
<keyword evidence="5 6" id="KW-0505">Motor protein</keyword>
<evidence type="ECO:0000256" key="4">
    <source>
        <dbReference type="ARBA" id="ARBA00023212"/>
    </source>
</evidence>
<evidence type="ECO:0000256" key="7">
    <source>
        <dbReference type="SAM" id="MobiDB-lite"/>
    </source>
</evidence>
<feature type="region of interest" description="Disordered" evidence="7">
    <location>
        <begin position="698"/>
        <end position="717"/>
    </location>
</feature>
<organism evidence="9 10">
    <name type="scientific">Ilyodon furcidens</name>
    <name type="common">goldbreast splitfin</name>
    <dbReference type="NCBI Taxonomy" id="33524"/>
    <lineage>
        <taxon>Eukaryota</taxon>
        <taxon>Metazoa</taxon>
        <taxon>Chordata</taxon>
        <taxon>Craniata</taxon>
        <taxon>Vertebrata</taxon>
        <taxon>Euteleostomi</taxon>
        <taxon>Actinopterygii</taxon>
        <taxon>Neopterygii</taxon>
        <taxon>Teleostei</taxon>
        <taxon>Neoteleostei</taxon>
        <taxon>Acanthomorphata</taxon>
        <taxon>Ovalentaria</taxon>
        <taxon>Atherinomorphae</taxon>
        <taxon>Cyprinodontiformes</taxon>
        <taxon>Goodeidae</taxon>
        <taxon>Ilyodon</taxon>
    </lineage>
</organism>
<evidence type="ECO:0000256" key="1">
    <source>
        <dbReference type="ARBA" id="ARBA00004245"/>
    </source>
</evidence>
<dbReference type="SUPFAM" id="SSF47769">
    <property type="entry name" value="SAM/Pointed domain"/>
    <property type="match status" value="1"/>
</dbReference>
<proteinExistence type="inferred from homology"/>
<dbReference type="EMBL" id="JAHRIQ010025813">
    <property type="protein sequence ID" value="MEQ2229860.1"/>
    <property type="molecule type" value="Genomic_DNA"/>
</dbReference>
<dbReference type="PANTHER" id="PTHR47971">
    <property type="entry name" value="KINESIN-RELATED PROTEIN 6"/>
    <property type="match status" value="1"/>
</dbReference>
<dbReference type="PANTHER" id="PTHR47971:SF20">
    <property type="entry name" value="KINESIN-LIKE PROTEIN KIF24"/>
    <property type="match status" value="1"/>
</dbReference>
<dbReference type="Pfam" id="PF00225">
    <property type="entry name" value="Kinesin"/>
    <property type="match status" value="1"/>
</dbReference>
<dbReference type="InterPro" id="IPR001752">
    <property type="entry name" value="Kinesin_motor_dom"/>
</dbReference>
<dbReference type="InterPro" id="IPR027417">
    <property type="entry name" value="P-loop_NTPase"/>
</dbReference>
<keyword evidence="3 5" id="KW-0067">ATP-binding</keyword>
<gene>
    <name evidence="9" type="ORF">ILYODFUR_023258</name>
</gene>
<comment type="caution">
    <text evidence="9">The sequence shown here is derived from an EMBL/GenBank/DDBJ whole genome shotgun (WGS) entry which is preliminary data.</text>
</comment>